<name>A0AAW1SAY9_9CHLO</name>
<feature type="compositionally biased region" description="Acidic residues" evidence="5">
    <location>
        <begin position="41"/>
        <end position="80"/>
    </location>
</feature>
<dbReference type="InterPro" id="IPR012317">
    <property type="entry name" value="Poly(ADP-ribose)pol_cat_dom"/>
</dbReference>
<evidence type="ECO:0000259" key="6">
    <source>
        <dbReference type="Pfam" id="PF00644"/>
    </source>
</evidence>
<gene>
    <name evidence="7" type="ORF">WJX74_009050</name>
</gene>
<dbReference type="Proteomes" id="UP001438707">
    <property type="component" value="Unassembled WGS sequence"/>
</dbReference>
<dbReference type="PANTHER" id="PTHR21328">
    <property type="entry name" value="POLY ADP-RIBOSE POLYMERASE FAMILY, MEMBER PARP"/>
    <property type="match status" value="1"/>
</dbReference>
<reference evidence="7 8" key="1">
    <citation type="journal article" date="2024" name="Nat. Commun.">
        <title>Phylogenomics reveals the evolutionary origins of lichenization in chlorophyte algae.</title>
        <authorList>
            <person name="Puginier C."/>
            <person name="Libourel C."/>
            <person name="Otte J."/>
            <person name="Skaloud P."/>
            <person name="Haon M."/>
            <person name="Grisel S."/>
            <person name="Petersen M."/>
            <person name="Berrin J.G."/>
            <person name="Delaux P.M."/>
            <person name="Dal Grande F."/>
            <person name="Keller J."/>
        </authorList>
    </citation>
    <scope>NUCLEOTIDE SEQUENCE [LARGE SCALE GENOMIC DNA]</scope>
    <source>
        <strain evidence="7 8">SAG 2145</strain>
    </source>
</reference>
<evidence type="ECO:0000256" key="2">
    <source>
        <dbReference type="ARBA" id="ARBA00022679"/>
    </source>
</evidence>
<dbReference type="Pfam" id="PF00644">
    <property type="entry name" value="PARP"/>
    <property type="match status" value="1"/>
</dbReference>
<evidence type="ECO:0000256" key="1">
    <source>
        <dbReference type="ARBA" id="ARBA00022676"/>
    </source>
</evidence>
<evidence type="ECO:0000256" key="4">
    <source>
        <dbReference type="ARBA" id="ARBA00023027"/>
    </source>
</evidence>
<dbReference type="Gene3D" id="3.90.228.10">
    <property type="match status" value="1"/>
</dbReference>
<dbReference type="InterPro" id="IPR051838">
    <property type="entry name" value="ARTD_PARP"/>
</dbReference>
<evidence type="ECO:0000256" key="5">
    <source>
        <dbReference type="SAM" id="MobiDB-lite"/>
    </source>
</evidence>
<feature type="domain" description="PARP catalytic" evidence="6">
    <location>
        <begin position="451"/>
        <end position="558"/>
    </location>
</feature>
<protein>
    <recommendedName>
        <fullName evidence="6">PARP catalytic domain-containing protein</fullName>
    </recommendedName>
</protein>
<proteinExistence type="predicted"/>
<evidence type="ECO:0000256" key="3">
    <source>
        <dbReference type="ARBA" id="ARBA00022695"/>
    </source>
</evidence>
<keyword evidence="1" id="KW-0328">Glycosyltransferase</keyword>
<keyword evidence="2" id="KW-0808">Transferase</keyword>
<dbReference type="AlphaFoldDB" id="A0AAW1SAY9"/>
<dbReference type="EMBL" id="JALJOS010000002">
    <property type="protein sequence ID" value="KAK9843235.1"/>
    <property type="molecule type" value="Genomic_DNA"/>
</dbReference>
<dbReference type="SUPFAM" id="SSF56399">
    <property type="entry name" value="ADP-ribosylation"/>
    <property type="match status" value="1"/>
</dbReference>
<keyword evidence="3" id="KW-0548">Nucleotidyltransferase</keyword>
<dbReference type="GO" id="GO:0003950">
    <property type="term" value="F:NAD+ poly-ADP-ribosyltransferase activity"/>
    <property type="evidence" value="ECO:0007669"/>
    <property type="project" value="InterPro"/>
</dbReference>
<keyword evidence="8" id="KW-1185">Reference proteome</keyword>
<dbReference type="GO" id="GO:0016779">
    <property type="term" value="F:nucleotidyltransferase activity"/>
    <property type="evidence" value="ECO:0007669"/>
    <property type="project" value="UniProtKB-KW"/>
</dbReference>
<evidence type="ECO:0000313" key="7">
    <source>
        <dbReference type="EMBL" id="KAK9843235.1"/>
    </source>
</evidence>
<keyword evidence="4" id="KW-0520">NAD</keyword>
<comment type="caution">
    <text evidence="7">The sequence shown here is derived from an EMBL/GenBank/DDBJ whole genome shotgun (WGS) entry which is preliminary data.</text>
</comment>
<evidence type="ECO:0000313" key="8">
    <source>
        <dbReference type="Proteomes" id="UP001438707"/>
    </source>
</evidence>
<feature type="region of interest" description="Disordered" evidence="5">
    <location>
        <begin position="37"/>
        <end position="87"/>
    </location>
</feature>
<accession>A0AAW1SAY9</accession>
<sequence>MAGAASAVCLAASSKHQQDCYPQQKLPEHLAEANFAMDDWPSYEDQEETAELYSSDEDLWDQLGSEDDDQGVEEEEEDDDGKGPGWRTADVLNEAVPDLYMDLLSADERSTHMRLPLGNLSPAQAVAVGLHHGLSLDYRLSFRGQKMGVGKVPLGEVTVRLRDPPDDPEQLDKLTISTDQASHWMLPGGLQASRQAQLFPGRRVIWQLATMLQRVLQEEWGCIANGKFQQAVMWVRLLHKFMKERITNLGNYCLICGKAQDIHGLKPVPCGTDMCCHRHDELGFGADLHEVVDNPAVADLLITLAAAASCDTRHRDSLFVGAPSDFVSNLGSTRAMPASETIPRLALARMLPGAKAAQPQALLAWQKRVHGTIDFRKLNAVFAELPSVDAMSSAEDLEGFLQNGTHGRSMYRLVRWILSTNRGYLLHLPPEKQIPQMNGQQFYLMTNSPERETAFQKLKKQHGSFWKFHGSAFHNWHSILRTNLRNVSHTSLMRAGAAHGPGIYLASNSQTSMGYCSSGAGQGYSQSAMGLQGAQMALGLCEVAQSSAIFKNDIIAVADENAVALRYLFIYGSTDFPSLNASSLNMGSRPPPI</sequence>
<organism evidence="7 8">
    <name type="scientific">Apatococcus lobatus</name>
    <dbReference type="NCBI Taxonomy" id="904363"/>
    <lineage>
        <taxon>Eukaryota</taxon>
        <taxon>Viridiplantae</taxon>
        <taxon>Chlorophyta</taxon>
        <taxon>core chlorophytes</taxon>
        <taxon>Trebouxiophyceae</taxon>
        <taxon>Chlorellales</taxon>
        <taxon>Chlorellaceae</taxon>
        <taxon>Apatococcus</taxon>
    </lineage>
</organism>